<organism evidence="1 2">
    <name type="scientific">Allomeiothermus silvanus (strain ATCC 700542 / DSM 9946 / NBRC 106475 / NCIMB 13440 / VI-R2)</name>
    <name type="common">Thermus silvanus</name>
    <dbReference type="NCBI Taxonomy" id="526227"/>
    <lineage>
        <taxon>Bacteria</taxon>
        <taxon>Thermotogati</taxon>
        <taxon>Deinococcota</taxon>
        <taxon>Deinococci</taxon>
        <taxon>Thermales</taxon>
        <taxon>Thermaceae</taxon>
        <taxon>Allomeiothermus</taxon>
    </lineage>
</organism>
<dbReference type="EMBL" id="CP002043">
    <property type="protein sequence ID" value="ADH65159.1"/>
    <property type="molecule type" value="Genomic_DNA"/>
</dbReference>
<sequence>MRVKLLGWLWLLVVLLAACTGPAGGQNKAGVWDQSQWDQANWQ</sequence>
<accession>D7BJ03</accession>
<dbReference type="Proteomes" id="UP000001916">
    <property type="component" value="Plasmid pMESIL01"/>
</dbReference>
<protein>
    <submittedName>
        <fullName evidence="1">Uncharacterized protein</fullName>
    </submittedName>
</protein>
<name>D7BJ03_ALLS1</name>
<geneLocation type="plasmid" evidence="1 2">
    <name>pMESIL01</name>
</geneLocation>
<proteinExistence type="predicted"/>
<evidence type="ECO:0000313" key="1">
    <source>
        <dbReference type="EMBL" id="ADH65159.1"/>
    </source>
</evidence>
<reference evidence="1 2" key="1">
    <citation type="journal article" date="2010" name="Stand. Genomic Sci.">
        <title>Complete genome sequence of Meiothermus silvanus type strain (VI-R2).</title>
        <authorList>
            <person name="Sikorski J."/>
            <person name="Tindall B.J."/>
            <person name="Lowry S."/>
            <person name="Lucas S."/>
            <person name="Nolan M."/>
            <person name="Copeland A."/>
            <person name="Glavina Del Rio T."/>
            <person name="Tice H."/>
            <person name="Cheng J.F."/>
            <person name="Han C."/>
            <person name="Pitluck S."/>
            <person name="Liolios K."/>
            <person name="Ivanova N."/>
            <person name="Mavromatis K."/>
            <person name="Mikhailova N."/>
            <person name="Pati A."/>
            <person name="Goodwin L."/>
            <person name="Chen A."/>
            <person name="Palaniappan K."/>
            <person name="Land M."/>
            <person name="Hauser L."/>
            <person name="Chang Y.J."/>
            <person name="Jeffries C.D."/>
            <person name="Rohde M."/>
            <person name="Goker M."/>
            <person name="Woyke T."/>
            <person name="Bristow J."/>
            <person name="Eisen J.A."/>
            <person name="Markowitz V."/>
            <person name="Hugenholtz P."/>
            <person name="Kyrpides N.C."/>
            <person name="Klenk H.P."/>
            <person name="Lapidus A."/>
        </authorList>
    </citation>
    <scope>NUCLEOTIDE SEQUENCE [LARGE SCALE GENOMIC DNA]</scope>
    <source>
        <strain evidence="2">ATCC 700542 / DSM 9946 / VI-R2</strain>
        <plasmid evidence="2">Plasmid pMESIL01</plasmid>
    </source>
</reference>
<evidence type="ECO:0000313" key="2">
    <source>
        <dbReference type="Proteomes" id="UP000001916"/>
    </source>
</evidence>
<dbReference type="KEGG" id="msv:Mesil_3345"/>
<dbReference type="HOGENOM" id="CLU_3235820_0_0_0"/>
<keyword evidence="2" id="KW-1185">Reference proteome</keyword>
<dbReference type="AlphaFoldDB" id="D7BJ03"/>
<gene>
    <name evidence="1" type="ORF">Mesil_3345</name>
</gene>
<keyword evidence="1" id="KW-0614">Plasmid</keyword>
<dbReference type="RefSeq" id="WP_013159676.1">
    <property type="nucleotide sequence ID" value="NC_014213.1"/>
</dbReference>
<dbReference type="PROSITE" id="PS51257">
    <property type="entry name" value="PROKAR_LIPOPROTEIN"/>
    <property type="match status" value="1"/>
</dbReference>